<protein>
    <submittedName>
        <fullName evidence="2">Uncharacterized protein</fullName>
    </submittedName>
</protein>
<organism evidence="2">
    <name type="scientific">Hexamita inflata</name>
    <dbReference type="NCBI Taxonomy" id="28002"/>
    <lineage>
        <taxon>Eukaryota</taxon>
        <taxon>Metamonada</taxon>
        <taxon>Diplomonadida</taxon>
        <taxon>Hexamitidae</taxon>
        <taxon>Hexamitinae</taxon>
        <taxon>Hexamita</taxon>
    </lineage>
</organism>
<reference evidence="3 4" key="2">
    <citation type="submission" date="2024-07" db="EMBL/GenBank/DDBJ databases">
        <authorList>
            <person name="Akdeniz Z."/>
        </authorList>
    </citation>
    <scope>NUCLEOTIDE SEQUENCE [LARGE SCALE GENOMIC DNA]</scope>
</reference>
<keyword evidence="1" id="KW-1133">Transmembrane helix</keyword>
<evidence type="ECO:0000313" key="4">
    <source>
        <dbReference type="Proteomes" id="UP001642409"/>
    </source>
</evidence>
<keyword evidence="4" id="KW-1185">Reference proteome</keyword>
<evidence type="ECO:0000313" key="3">
    <source>
        <dbReference type="EMBL" id="CAL6055518.1"/>
    </source>
</evidence>
<feature type="transmembrane region" description="Helical" evidence="1">
    <location>
        <begin position="500"/>
        <end position="520"/>
    </location>
</feature>
<evidence type="ECO:0000256" key="1">
    <source>
        <dbReference type="SAM" id="Phobius"/>
    </source>
</evidence>
<keyword evidence="1" id="KW-0472">Membrane</keyword>
<comment type="caution">
    <text evidence="2">The sequence shown here is derived from an EMBL/GenBank/DDBJ whole genome shotgun (WGS) entry which is preliminary data.</text>
</comment>
<dbReference type="Proteomes" id="UP001642409">
    <property type="component" value="Unassembled WGS sequence"/>
</dbReference>
<name>A0AA86V1Q3_9EUKA</name>
<sequence length="525" mass="59041">MIAISISVQLTCFTSNSTLILERQTNIAQLTLFPLASTASTYQICQQLNNQKYIPKICFGTFCITGSTQQFVFNQNLNLNIQCLSNCLNAFAASSSNFEFTFEDTKTTVSEAISVFKIENYNRLECVHNPQISYSVNLGTFKIITTQQQCDIKFIGGIAKIAIFANPDFNFEHTVDLTGMTQLQQLLDVLVFSCDDFTGTQIRSCHRMLEQFQDSISNYADLTLEIPTVTVSPTGYDRASTYLIHFPITAISSSFLEEFDCYTEVKVTIFNSMMKAAFTKNSSAVNCVKPLNDFVGPFDHTLLQLQVQEFTDFLTGRVFTFSFNDIFADFGSELWIDCVDSIDGYDSCVKDLKTVYEFTNPVGVVAWELKYNGVTTREVQLSFTGEYPPFQNADANISRTQFCFNASGVGTSSITKMHLELVKGHPEFMVSEHAVKLDFRAQVMFPTTLQQYCFEIDITGQESVYEDFMENQEHVTGILSSVYGEIGVMTVKFESKTKNVNYFIVVGIITLVIGAAWLLIARKFV</sequence>
<dbReference type="AlphaFoldDB" id="A0AA86V1Q3"/>
<gene>
    <name evidence="2" type="ORF">HINF_LOCUS42498</name>
    <name evidence="3" type="ORF">HINF_LOCUS46584</name>
</gene>
<evidence type="ECO:0000313" key="2">
    <source>
        <dbReference type="EMBL" id="CAI9954853.1"/>
    </source>
</evidence>
<dbReference type="EMBL" id="CATOUU010000851">
    <property type="protein sequence ID" value="CAI9954853.1"/>
    <property type="molecule type" value="Genomic_DNA"/>
</dbReference>
<dbReference type="EMBL" id="CAXDID020000206">
    <property type="protein sequence ID" value="CAL6055518.1"/>
    <property type="molecule type" value="Genomic_DNA"/>
</dbReference>
<reference evidence="2" key="1">
    <citation type="submission" date="2023-06" db="EMBL/GenBank/DDBJ databases">
        <authorList>
            <person name="Kurt Z."/>
        </authorList>
    </citation>
    <scope>NUCLEOTIDE SEQUENCE</scope>
</reference>
<accession>A0AA86V1Q3</accession>
<proteinExistence type="predicted"/>
<keyword evidence="1" id="KW-0812">Transmembrane</keyword>